<dbReference type="SUPFAM" id="SSF51735">
    <property type="entry name" value="NAD(P)-binding Rossmann-fold domains"/>
    <property type="match status" value="1"/>
</dbReference>
<sequence length="394" mass="42301">MIKQATVLLLALIFSSSLTSQARAQLAGQANPTEGEVAFAAPPAPEGGADSAQPAACDSPCYVVGDRWPYRNCKAECDPAVCNRGYGVYQARDVCCSPGVAFPDGCSSRPSQCWVVESFALRTCVRDDRKCLQGYGVFPNEAACCMTGAAFPNGCANATKAEQPCWVVDTYWPSRTCRQSRTLCAKESGVQSFPSNEACCAPGGAFGAEGCSAFVPVVPCWLVAEPQYPNRRCRQSNDVALCNRGWGVFQSQEAARQKTVIYSQGGQAMLDAMAAAGVKRLVAVTSQGVLSDPAEPYVYRFIIKPLLMADMYEDMRRLEQLIVEAGAAGALSRTLLRPTKLEDAPIGNRKPQVGEGLLFRCSTCKVDRADLADLIVAAVQDEAQYKGKTLYIST</sequence>
<dbReference type="PANTHER" id="PTHR15020:SF50">
    <property type="entry name" value="UPF0659 PROTEIN YMR090W"/>
    <property type="match status" value="1"/>
</dbReference>
<evidence type="ECO:0000256" key="1">
    <source>
        <dbReference type="SAM" id="SignalP"/>
    </source>
</evidence>
<feature type="chain" id="PRO_5046408820" description="NAD(P)-binding domain-containing protein" evidence="1">
    <location>
        <begin position="25"/>
        <end position="394"/>
    </location>
</feature>
<evidence type="ECO:0000259" key="2">
    <source>
        <dbReference type="Pfam" id="PF13460"/>
    </source>
</evidence>
<dbReference type="InterPro" id="IPR016040">
    <property type="entry name" value="NAD(P)-bd_dom"/>
</dbReference>
<name>A0ABY8TM04_TETOB</name>
<gene>
    <name evidence="3" type="ORF">OEZ85_010214</name>
</gene>
<keyword evidence="1" id="KW-0732">Signal</keyword>
<keyword evidence="4" id="KW-1185">Reference proteome</keyword>
<organism evidence="3 4">
    <name type="scientific">Tetradesmus obliquus</name>
    <name type="common">Green alga</name>
    <name type="synonym">Acutodesmus obliquus</name>
    <dbReference type="NCBI Taxonomy" id="3088"/>
    <lineage>
        <taxon>Eukaryota</taxon>
        <taxon>Viridiplantae</taxon>
        <taxon>Chlorophyta</taxon>
        <taxon>core chlorophytes</taxon>
        <taxon>Chlorophyceae</taxon>
        <taxon>CS clade</taxon>
        <taxon>Sphaeropleales</taxon>
        <taxon>Scenedesmaceae</taxon>
        <taxon>Tetradesmus</taxon>
    </lineage>
</organism>
<dbReference type="Proteomes" id="UP001244341">
    <property type="component" value="Chromosome 2b"/>
</dbReference>
<dbReference type="Gene3D" id="3.40.50.720">
    <property type="entry name" value="NAD(P)-binding Rossmann-like Domain"/>
    <property type="match status" value="1"/>
</dbReference>
<feature type="signal peptide" evidence="1">
    <location>
        <begin position="1"/>
        <end position="24"/>
    </location>
</feature>
<evidence type="ECO:0000313" key="4">
    <source>
        <dbReference type="Proteomes" id="UP001244341"/>
    </source>
</evidence>
<dbReference type="Pfam" id="PF13460">
    <property type="entry name" value="NAD_binding_10"/>
    <property type="match status" value="1"/>
</dbReference>
<reference evidence="3 4" key="1">
    <citation type="submission" date="2023-05" db="EMBL/GenBank/DDBJ databases">
        <title>A 100% complete, gapless, phased diploid assembly of the Scenedesmus obliquus UTEX 3031 genome.</title>
        <authorList>
            <person name="Biondi T.C."/>
            <person name="Hanschen E.R."/>
            <person name="Kwon T."/>
            <person name="Eng W."/>
            <person name="Kruse C.P.S."/>
            <person name="Koehler S.I."/>
            <person name="Kunde Y."/>
            <person name="Gleasner C.D."/>
            <person name="You Mak K.T."/>
            <person name="Polle J."/>
            <person name="Hovde B.T."/>
            <person name="Starkenburg S.R."/>
        </authorList>
    </citation>
    <scope>NUCLEOTIDE SEQUENCE [LARGE SCALE GENOMIC DNA]</scope>
    <source>
        <strain evidence="3 4">DOE0152z</strain>
    </source>
</reference>
<accession>A0ABY8TM04</accession>
<evidence type="ECO:0000313" key="3">
    <source>
        <dbReference type="EMBL" id="WIA10002.1"/>
    </source>
</evidence>
<proteinExistence type="predicted"/>
<dbReference type="InterPro" id="IPR036291">
    <property type="entry name" value="NAD(P)-bd_dom_sf"/>
</dbReference>
<dbReference type="PANTHER" id="PTHR15020">
    <property type="entry name" value="FLAVIN REDUCTASE-RELATED"/>
    <property type="match status" value="1"/>
</dbReference>
<protein>
    <recommendedName>
        <fullName evidence="2">NAD(P)-binding domain-containing protein</fullName>
    </recommendedName>
</protein>
<feature type="domain" description="NAD(P)-binding" evidence="2">
    <location>
        <begin position="262"/>
        <end position="381"/>
    </location>
</feature>
<dbReference type="EMBL" id="CP126209">
    <property type="protein sequence ID" value="WIA10002.1"/>
    <property type="molecule type" value="Genomic_DNA"/>
</dbReference>